<evidence type="ECO:0000256" key="1">
    <source>
        <dbReference type="ARBA" id="ARBA00022737"/>
    </source>
</evidence>
<dbReference type="InterPro" id="IPR051685">
    <property type="entry name" value="Ycf3/AcsC/BcsC/TPR_MFPF"/>
</dbReference>
<dbReference type="PROSITE" id="PS50005">
    <property type="entry name" value="TPR"/>
    <property type="match status" value="3"/>
</dbReference>
<dbReference type="Proteomes" id="UP000448292">
    <property type="component" value="Unassembled WGS sequence"/>
</dbReference>
<keyword evidence="4" id="KW-0175">Coiled coil</keyword>
<keyword evidence="1" id="KW-0677">Repeat</keyword>
<dbReference type="InterPro" id="IPR018704">
    <property type="entry name" value="SecYEG/CpoB_TPR"/>
</dbReference>
<dbReference type="SMART" id="SM00028">
    <property type="entry name" value="TPR"/>
    <property type="match status" value="7"/>
</dbReference>
<evidence type="ECO:0000259" key="5">
    <source>
        <dbReference type="Pfam" id="PF09976"/>
    </source>
</evidence>
<proteinExistence type="predicted"/>
<dbReference type="Pfam" id="PF13432">
    <property type="entry name" value="TPR_16"/>
    <property type="match status" value="2"/>
</dbReference>
<feature type="repeat" description="TPR" evidence="3">
    <location>
        <begin position="520"/>
        <end position="553"/>
    </location>
</feature>
<keyword evidence="7" id="KW-1185">Reference proteome</keyword>
<evidence type="ECO:0000256" key="2">
    <source>
        <dbReference type="ARBA" id="ARBA00022803"/>
    </source>
</evidence>
<comment type="caution">
    <text evidence="6">The sequence shown here is derived from an EMBL/GenBank/DDBJ whole genome shotgun (WGS) entry which is preliminary data.</text>
</comment>
<dbReference type="SUPFAM" id="SSF48452">
    <property type="entry name" value="TPR-like"/>
    <property type="match status" value="2"/>
</dbReference>
<dbReference type="AlphaFoldDB" id="A0A7M3MGI4"/>
<dbReference type="InterPro" id="IPR011990">
    <property type="entry name" value="TPR-like_helical_dom_sf"/>
</dbReference>
<dbReference type="OrthoDB" id="9766710at2"/>
<feature type="repeat" description="TPR" evidence="3">
    <location>
        <begin position="149"/>
        <end position="182"/>
    </location>
</feature>
<sequence>MTSPRTGSYATTNCRHGRDSFAAPGSDRLPMTTPHTLRRRCTSRRATTLAMLCAVLCLAACQVRSNNTMHVTDWDLSPEASATYHYLLLQDAKRSQNATMGRYAIDELLTIDPSPEVIAEAADFLWKSGNSVDTRTILQLGIEEYPDNIDLQLMLAQVFLAERQYDEALKTLEGYLAQNPEDIEIRRQLADLMMRSGRNLEALNLLATIPENKMDPELVYLEARSLGGLKRYGEAIAMLEDLIEQDPEFLEAWAELAYIHEEMENYEAAERAYAKLSTLGDPSRDLLLRLVEMNLKLGRVERAVKYVTEGPEQLTFYLPATTHFVEAGQYEAARRLVRDLLRQHPEMEELYFTLALIEYEGFKDTEATATALRSIEEDNRFYERAQRFRIHLLNESGDKQGALELAREMRDEMPEAVDFRLMESRLLESLGRLEEGIEVARQAAEKWPRNTEVLFNLGSLLDTAGAKDEAIEAMERIIELDPDHADALNYIGYTLADQNRELERAFELVAKAVSLKPDNGYIVDSLAWVYYRMGNYEKAWELIQEAIGLTNEDPILWEHYGDIARELGKLDEARNAYQTSLDKLEKESDKKRLRDKLETL</sequence>
<feature type="repeat" description="TPR" evidence="3">
    <location>
        <begin position="451"/>
        <end position="484"/>
    </location>
</feature>
<dbReference type="Pfam" id="PF09976">
    <property type="entry name" value="TPR_21"/>
    <property type="match status" value="1"/>
</dbReference>
<evidence type="ECO:0000313" key="6">
    <source>
        <dbReference type="EMBL" id="TVM18428.1"/>
    </source>
</evidence>
<name>A0A7M3MGI4_9BACT</name>
<dbReference type="PANTHER" id="PTHR44943">
    <property type="entry name" value="CELLULOSE SYNTHASE OPERON PROTEIN C"/>
    <property type="match status" value="1"/>
</dbReference>
<dbReference type="PANTHER" id="PTHR44943:SF4">
    <property type="entry name" value="TPR REPEAT-CONTAINING PROTEIN MJ0798"/>
    <property type="match status" value="1"/>
</dbReference>
<keyword evidence="2 3" id="KW-0802">TPR repeat</keyword>
<evidence type="ECO:0000313" key="7">
    <source>
        <dbReference type="Proteomes" id="UP000448292"/>
    </source>
</evidence>
<protein>
    <recommendedName>
        <fullName evidence="5">Ancillary SecYEG translocon subunit/Cell division coordinator CpoB TPR domain-containing protein</fullName>
    </recommendedName>
</protein>
<dbReference type="InterPro" id="IPR019734">
    <property type="entry name" value="TPR_rpt"/>
</dbReference>
<feature type="coiled-coil region" evidence="4">
    <location>
        <begin position="567"/>
        <end position="594"/>
    </location>
</feature>
<dbReference type="Pfam" id="PF14559">
    <property type="entry name" value="TPR_19"/>
    <property type="match status" value="2"/>
</dbReference>
<evidence type="ECO:0000256" key="4">
    <source>
        <dbReference type="SAM" id="Coils"/>
    </source>
</evidence>
<accession>A0A7M3MGI4</accession>
<reference evidence="6 7" key="1">
    <citation type="submission" date="2018-06" db="EMBL/GenBank/DDBJ databases">
        <title>Complete genome of Desulfovibrio indonesiensis P37SLT.</title>
        <authorList>
            <person name="Crispim J.S."/>
            <person name="Vidigal P.M.P."/>
            <person name="Silva L.C.F."/>
            <person name="Laguardia C.N."/>
            <person name="Araujo L.C."/>
            <person name="Dias R.S."/>
            <person name="Sousa M.P."/>
            <person name="Paula S.O."/>
            <person name="Silva C."/>
        </authorList>
    </citation>
    <scope>NUCLEOTIDE SEQUENCE [LARGE SCALE GENOMIC DNA]</scope>
    <source>
        <strain evidence="6 7">P37SLT</strain>
    </source>
</reference>
<feature type="domain" description="Ancillary SecYEG translocon subunit/Cell division coordinator CpoB TPR" evidence="5">
    <location>
        <begin position="526"/>
        <end position="600"/>
    </location>
</feature>
<dbReference type="EMBL" id="QMIE01000004">
    <property type="protein sequence ID" value="TVM18428.1"/>
    <property type="molecule type" value="Genomic_DNA"/>
</dbReference>
<evidence type="ECO:0000256" key="3">
    <source>
        <dbReference type="PROSITE-ProRule" id="PRU00339"/>
    </source>
</evidence>
<gene>
    <name evidence="6" type="ORF">DPQ33_06705</name>
</gene>
<organism evidence="6 7">
    <name type="scientific">Oceanidesulfovibrio indonesiensis</name>
    <dbReference type="NCBI Taxonomy" id="54767"/>
    <lineage>
        <taxon>Bacteria</taxon>
        <taxon>Pseudomonadati</taxon>
        <taxon>Thermodesulfobacteriota</taxon>
        <taxon>Desulfovibrionia</taxon>
        <taxon>Desulfovibrionales</taxon>
        <taxon>Desulfovibrionaceae</taxon>
        <taxon>Oceanidesulfovibrio</taxon>
    </lineage>
</organism>
<dbReference type="PROSITE" id="PS50293">
    <property type="entry name" value="TPR_REGION"/>
    <property type="match status" value="1"/>
</dbReference>
<dbReference type="Gene3D" id="1.25.40.10">
    <property type="entry name" value="Tetratricopeptide repeat domain"/>
    <property type="match status" value="3"/>
</dbReference>